<keyword evidence="1" id="KW-0472">Membrane</keyword>
<reference evidence="2" key="1">
    <citation type="journal article" date="2014" name="Front. Microbiol.">
        <title>High frequency of phylogenetically diverse reductive dehalogenase-homologous genes in deep subseafloor sedimentary metagenomes.</title>
        <authorList>
            <person name="Kawai M."/>
            <person name="Futagami T."/>
            <person name="Toyoda A."/>
            <person name="Takaki Y."/>
            <person name="Nishi S."/>
            <person name="Hori S."/>
            <person name="Arai W."/>
            <person name="Tsubouchi T."/>
            <person name="Morono Y."/>
            <person name="Uchiyama I."/>
            <person name="Ito T."/>
            <person name="Fujiyama A."/>
            <person name="Inagaki F."/>
            <person name="Takami H."/>
        </authorList>
    </citation>
    <scope>NUCLEOTIDE SEQUENCE</scope>
    <source>
        <strain evidence="2">Expedition CK06-06</strain>
    </source>
</reference>
<proteinExistence type="predicted"/>
<feature type="transmembrane region" description="Helical" evidence="1">
    <location>
        <begin position="36"/>
        <end position="56"/>
    </location>
</feature>
<dbReference type="AlphaFoldDB" id="X1LPB2"/>
<comment type="caution">
    <text evidence="2">The sequence shown here is derived from an EMBL/GenBank/DDBJ whole genome shotgun (WGS) entry which is preliminary data.</text>
</comment>
<evidence type="ECO:0000256" key="1">
    <source>
        <dbReference type="SAM" id="Phobius"/>
    </source>
</evidence>
<sequence length="163" mass="17780">AGTYTNSNAAEDVVITVNKASGSSFGAGLRQAGPQLALFIGLITAALFWTMAWYILMPWLLGKDRQVRDLWHLPLTYIGWNLLLFLPGAVLYFIFSFGEQTFALLLLVLLFGAASILIFTLRHLHKLGVSTGKSIRAFVVVTLVSNGAYLLFVLGYAKLAGVL</sequence>
<keyword evidence="1" id="KW-0812">Transmembrane</keyword>
<feature type="transmembrane region" description="Helical" evidence="1">
    <location>
        <begin position="101"/>
        <end position="125"/>
    </location>
</feature>
<feature type="transmembrane region" description="Helical" evidence="1">
    <location>
        <begin position="77"/>
        <end position="95"/>
    </location>
</feature>
<organism evidence="2">
    <name type="scientific">marine sediment metagenome</name>
    <dbReference type="NCBI Taxonomy" id="412755"/>
    <lineage>
        <taxon>unclassified sequences</taxon>
        <taxon>metagenomes</taxon>
        <taxon>ecological metagenomes</taxon>
    </lineage>
</organism>
<dbReference type="EMBL" id="BARV01021200">
    <property type="protein sequence ID" value="GAI20938.1"/>
    <property type="molecule type" value="Genomic_DNA"/>
</dbReference>
<evidence type="ECO:0008006" key="3">
    <source>
        <dbReference type="Google" id="ProtNLM"/>
    </source>
</evidence>
<feature type="non-terminal residue" evidence="2">
    <location>
        <position position="1"/>
    </location>
</feature>
<name>X1LPB2_9ZZZZ</name>
<feature type="transmembrane region" description="Helical" evidence="1">
    <location>
        <begin position="137"/>
        <end position="157"/>
    </location>
</feature>
<accession>X1LPB2</accession>
<evidence type="ECO:0000313" key="2">
    <source>
        <dbReference type="EMBL" id="GAI20938.1"/>
    </source>
</evidence>
<protein>
    <recommendedName>
        <fullName evidence="3">Yip1 domain-containing protein</fullName>
    </recommendedName>
</protein>
<keyword evidence="1" id="KW-1133">Transmembrane helix</keyword>
<gene>
    <name evidence="2" type="ORF">S06H3_35178</name>
</gene>